<dbReference type="GO" id="GO:0020037">
    <property type="term" value="F:heme binding"/>
    <property type="evidence" value="ECO:0007669"/>
    <property type="project" value="InterPro"/>
</dbReference>
<dbReference type="OrthoDB" id="6692864at2759"/>
<evidence type="ECO:0000256" key="5">
    <source>
        <dbReference type="ARBA" id="ARBA00023002"/>
    </source>
</evidence>
<dbReference type="Pfam" id="PF00067">
    <property type="entry name" value="p450"/>
    <property type="match status" value="1"/>
</dbReference>
<accession>A0A9P6JQK2</accession>
<dbReference type="Proteomes" id="UP000807306">
    <property type="component" value="Unassembled WGS sequence"/>
</dbReference>
<dbReference type="InterPro" id="IPR050121">
    <property type="entry name" value="Cytochrome_P450_monoxygenase"/>
</dbReference>
<dbReference type="GO" id="GO:0005506">
    <property type="term" value="F:iron ion binding"/>
    <property type="evidence" value="ECO:0007669"/>
    <property type="project" value="InterPro"/>
</dbReference>
<dbReference type="PRINTS" id="PR00463">
    <property type="entry name" value="EP450I"/>
</dbReference>
<organism evidence="10 11">
    <name type="scientific">Crepidotus variabilis</name>
    <dbReference type="NCBI Taxonomy" id="179855"/>
    <lineage>
        <taxon>Eukaryota</taxon>
        <taxon>Fungi</taxon>
        <taxon>Dikarya</taxon>
        <taxon>Basidiomycota</taxon>
        <taxon>Agaricomycotina</taxon>
        <taxon>Agaricomycetes</taxon>
        <taxon>Agaricomycetidae</taxon>
        <taxon>Agaricales</taxon>
        <taxon>Agaricineae</taxon>
        <taxon>Crepidotaceae</taxon>
        <taxon>Crepidotus</taxon>
    </lineage>
</organism>
<keyword evidence="6 8" id="KW-0408">Iron</keyword>
<sequence length="555" mass="62308">MIQSARLTHALLANAVFALILHLWFRTHEPKTVLHPLSLMTMASLPSAFVIHSRGYIPLSAFLISAVTLNATLALSILIYRLSPYHSLARYPGPWQCRVSKLWLASFAWGGKTHEYIHKLHEKYGDIIRVGPNELSIRDVTLIPTTIGSLGMPKGPMWEGRRLLPTKNFNPNNSLTGVRDLRRHAVLRKPWDAAFKPSALVPYEEMLLTRADQFVKKLKELLNTPEAEADLSSWINRFTFDFMGDIAFGGTYSLLQDGDPNGILAGLKRAVFAPSVAQHIPWIQNALLAVPGIGKDTRTFGKFGVSQATKRYSMNDSMKYKDLFYYMLEDLPPDQALPRLVSSSCLAIVAGSDTTSSVLSNIVYYLLREPKYLEQLRNELDAAFGVVDANGTIKLEALASLPFLNAVINEALRLQPPVPTGLQRAPARGSGGKQLSTEMYISEGTNVLVAPYAFHRSPHYFFPKPEEFWPERWIIKNPEIILNRSAFIPFSNGPSSCPGKLLAMTELRYITCLLFRTFDIKFAPEYNSSQWEEELQDRFVLVKGSLPAVLSLRRK</sequence>
<dbReference type="GO" id="GO:0016705">
    <property type="term" value="F:oxidoreductase activity, acting on paired donors, with incorporation or reduction of molecular oxygen"/>
    <property type="evidence" value="ECO:0007669"/>
    <property type="project" value="InterPro"/>
</dbReference>
<comment type="cofactor">
    <cofactor evidence="1 8">
        <name>heme</name>
        <dbReference type="ChEBI" id="CHEBI:30413"/>
    </cofactor>
</comment>
<evidence type="ECO:0000256" key="9">
    <source>
        <dbReference type="SAM" id="Phobius"/>
    </source>
</evidence>
<dbReference type="PANTHER" id="PTHR24305:SF187">
    <property type="entry name" value="P450, PUTATIVE (EUROFUNG)-RELATED"/>
    <property type="match status" value="1"/>
</dbReference>
<protein>
    <submittedName>
        <fullName evidence="10">Cytochrome P450</fullName>
    </submittedName>
</protein>
<evidence type="ECO:0000313" key="11">
    <source>
        <dbReference type="Proteomes" id="UP000807306"/>
    </source>
</evidence>
<dbReference type="Gene3D" id="1.10.630.10">
    <property type="entry name" value="Cytochrome P450"/>
    <property type="match status" value="1"/>
</dbReference>
<evidence type="ECO:0000256" key="1">
    <source>
        <dbReference type="ARBA" id="ARBA00001971"/>
    </source>
</evidence>
<keyword evidence="9" id="KW-1133">Transmembrane helix</keyword>
<reference evidence="10" key="1">
    <citation type="submission" date="2020-11" db="EMBL/GenBank/DDBJ databases">
        <authorList>
            <consortium name="DOE Joint Genome Institute"/>
            <person name="Ahrendt S."/>
            <person name="Riley R."/>
            <person name="Andreopoulos W."/>
            <person name="Labutti K."/>
            <person name="Pangilinan J."/>
            <person name="Ruiz-Duenas F.J."/>
            <person name="Barrasa J.M."/>
            <person name="Sanchez-Garcia M."/>
            <person name="Camarero S."/>
            <person name="Miyauchi S."/>
            <person name="Serrano A."/>
            <person name="Linde D."/>
            <person name="Babiker R."/>
            <person name="Drula E."/>
            <person name="Ayuso-Fernandez I."/>
            <person name="Pacheco R."/>
            <person name="Padilla G."/>
            <person name="Ferreira P."/>
            <person name="Barriuso J."/>
            <person name="Kellner H."/>
            <person name="Castanera R."/>
            <person name="Alfaro M."/>
            <person name="Ramirez L."/>
            <person name="Pisabarro A.G."/>
            <person name="Kuo A."/>
            <person name="Tritt A."/>
            <person name="Lipzen A."/>
            <person name="He G."/>
            <person name="Yan M."/>
            <person name="Ng V."/>
            <person name="Cullen D."/>
            <person name="Martin F."/>
            <person name="Rosso M.-N."/>
            <person name="Henrissat B."/>
            <person name="Hibbett D."/>
            <person name="Martinez A.T."/>
            <person name="Grigoriev I.V."/>
        </authorList>
    </citation>
    <scope>NUCLEOTIDE SEQUENCE</scope>
    <source>
        <strain evidence="10">CBS 506.95</strain>
    </source>
</reference>
<dbReference type="EMBL" id="MU157850">
    <property type="protein sequence ID" value="KAF9528829.1"/>
    <property type="molecule type" value="Genomic_DNA"/>
</dbReference>
<evidence type="ECO:0000256" key="2">
    <source>
        <dbReference type="ARBA" id="ARBA00005179"/>
    </source>
</evidence>
<keyword evidence="11" id="KW-1185">Reference proteome</keyword>
<feature type="transmembrane region" description="Helical" evidence="9">
    <location>
        <begin position="6"/>
        <end position="25"/>
    </location>
</feature>
<dbReference type="AlphaFoldDB" id="A0A9P6JQK2"/>
<keyword evidence="4 8" id="KW-0479">Metal-binding</keyword>
<feature type="transmembrane region" description="Helical" evidence="9">
    <location>
        <begin position="57"/>
        <end position="80"/>
    </location>
</feature>
<name>A0A9P6JQK2_9AGAR</name>
<keyword evidence="8" id="KW-0349">Heme</keyword>
<dbReference type="InterPro" id="IPR001128">
    <property type="entry name" value="Cyt_P450"/>
</dbReference>
<proteinExistence type="inferred from homology"/>
<feature type="binding site" description="axial binding residue" evidence="8">
    <location>
        <position position="497"/>
    </location>
    <ligand>
        <name>heme</name>
        <dbReference type="ChEBI" id="CHEBI:30413"/>
    </ligand>
    <ligandPart>
        <name>Fe</name>
        <dbReference type="ChEBI" id="CHEBI:18248"/>
    </ligandPart>
</feature>
<dbReference type="PANTHER" id="PTHR24305">
    <property type="entry name" value="CYTOCHROME P450"/>
    <property type="match status" value="1"/>
</dbReference>
<dbReference type="InterPro" id="IPR036396">
    <property type="entry name" value="Cyt_P450_sf"/>
</dbReference>
<keyword evidence="5" id="KW-0560">Oxidoreductase</keyword>
<keyword evidence="7" id="KW-0503">Monooxygenase</keyword>
<dbReference type="InterPro" id="IPR002401">
    <property type="entry name" value="Cyt_P450_E_grp-I"/>
</dbReference>
<feature type="transmembrane region" description="Helical" evidence="9">
    <location>
        <begin position="32"/>
        <end position="51"/>
    </location>
</feature>
<evidence type="ECO:0000256" key="6">
    <source>
        <dbReference type="ARBA" id="ARBA00023004"/>
    </source>
</evidence>
<evidence type="ECO:0000313" key="10">
    <source>
        <dbReference type="EMBL" id="KAF9528829.1"/>
    </source>
</evidence>
<evidence type="ECO:0000256" key="7">
    <source>
        <dbReference type="ARBA" id="ARBA00023033"/>
    </source>
</evidence>
<comment type="pathway">
    <text evidence="2">Secondary metabolite biosynthesis.</text>
</comment>
<keyword evidence="9" id="KW-0472">Membrane</keyword>
<keyword evidence="9" id="KW-0812">Transmembrane</keyword>
<gene>
    <name evidence="10" type="ORF">CPB83DRAFT_853810</name>
</gene>
<comment type="similarity">
    <text evidence="3">Belongs to the cytochrome P450 family.</text>
</comment>
<dbReference type="SUPFAM" id="SSF48264">
    <property type="entry name" value="Cytochrome P450"/>
    <property type="match status" value="1"/>
</dbReference>
<evidence type="ECO:0000256" key="8">
    <source>
        <dbReference type="PIRSR" id="PIRSR602401-1"/>
    </source>
</evidence>
<evidence type="ECO:0000256" key="4">
    <source>
        <dbReference type="ARBA" id="ARBA00022723"/>
    </source>
</evidence>
<dbReference type="PRINTS" id="PR00385">
    <property type="entry name" value="P450"/>
</dbReference>
<dbReference type="GO" id="GO:0004497">
    <property type="term" value="F:monooxygenase activity"/>
    <property type="evidence" value="ECO:0007669"/>
    <property type="project" value="UniProtKB-KW"/>
</dbReference>
<comment type="caution">
    <text evidence="10">The sequence shown here is derived from an EMBL/GenBank/DDBJ whole genome shotgun (WGS) entry which is preliminary data.</text>
</comment>
<dbReference type="CDD" id="cd11061">
    <property type="entry name" value="CYP67-like"/>
    <property type="match status" value="1"/>
</dbReference>
<evidence type="ECO:0000256" key="3">
    <source>
        <dbReference type="ARBA" id="ARBA00010617"/>
    </source>
</evidence>